<comment type="caution">
    <text evidence="1">The sequence shown here is derived from an EMBL/GenBank/DDBJ whole genome shotgun (WGS) entry which is preliminary data.</text>
</comment>
<dbReference type="Proteomes" id="UP000593577">
    <property type="component" value="Unassembled WGS sequence"/>
</dbReference>
<dbReference type="AlphaFoldDB" id="A0A7J8WST3"/>
<feature type="non-terminal residue" evidence="1">
    <location>
        <position position="1"/>
    </location>
</feature>
<keyword evidence="2" id="KW-1185">Reference proteome</keyword>
<organism evidence="1 2">
    <name type="scientific">Gossypium aridum</name>
    <name type="common">American cotton</name>
    <name type="synonym">Erioxylum aridum</name>
    <dbReference type="NCBI Taxonomy" id="34290"/>
    <lineage>
        <taxon>Eukaryota</taxon>
        <taxon>Viridiplantae</taxon>
        <taxon>Streptophyta</taxon>
        <taxon>Embryophyta</taxon>
        <taxon>Tracheophyta</taxon>
        <taxon>Spermatophyta</taxon>
        <taxon>Magnoliopsida</taxon>
        <taxon>eudicotyledons</taxon>
        <taxon>Gunneridae</taxon>
        <taxon>Pentapetalae</taxon>
        <taxon>rosids</taxon>
        <taxon>malvids</taxon>
        <taxon>Malvales</taxon>
        <taxon>Malvaceae</taxon>
        <taxon>Malvoideae</taxon>
        <taxon>Gossypium</taxon>
    </lineage>
</organism>
<sequence>SAYIPIVQEFYASLIEIEAKRPLGEQWSVVTVRGIEELYALDDTVFWSCTSKGEEEKSRVTVVIGATTMVGDREKKKIKIKRGSGD</sequence>
<evidence type="ECO:0000313" key="2">
    <source>
        <dbReference type="Proteomes" id="UP000593577"/>
    </source>
</evidence>
<accession>A0A7J8WST3</accession>
<name>A0A7J8WST3_GOSAI</name>
<dbReference type="EMBL" id="JABFAA010000003">
    <property type="protein sequence ID" value="MBA0678108.1"/>
    <property type="molecule type" value="Genomic_DNA"/>
</dbReference>
<protein>
    <submittedName>
        <fullName evidence="1">Uncharacterized protein</fullName>
    </submittedName>
</protein>
<evidence type="ECO:0000313" key="1">
    <source>
        <dbReference type="EMBL" id="MBA0678108.1"/>
    </source>
</evidence>
<proteinExistence type="predicted"/>
<gene>
    <name evidence="1" type="ORF">Goari_019470</name>
</gene>
<reference evidence="1 2" key="1">
    <citation type="journal article" date="2019" name="Genome Biol. Evol.">
        <title>Insights into the evolution of the New World diploid cottons (Gossypium, subgenus Houzingenia) based on genome sequencing.</title>
        <authorList>
            <person name="Grover C.E."/>
            <person name="Arick M.A. 2nd"/>
            <person name="Thrash A."/>
            <person name="Conover J.L."/>
            <person name="Sanders W.S."/>
            <person name="Peterson D.G."/>
            <person name="Frelichowski J.E."/>
            <person name="Scheffler J.A."/>
            <person name="Scheffler B.E."/>
            <person name="Wendel J.F."/>
        </authorList>
    </citation>
    <scope>NUCLEOTIDE SEQUENCE [LARGE SCALE GENOMIC DNA]</scope>
    <source>
        <strain evidence="1">185</strain>
        <tissue evidence="1">Leaf</tissue>
    </source>
</reference>